<protein>
    <submittedName>
        <fullName evidence="2">Uncharacterized protein</fullName>
    </submittedName>
</protein>
<organism evidence="2 3">
    <name type="scientific">Scopulibacillus daqui</name>
    <dbReference type="NCBI Taxonomy" id="1469162"/>
    <lineage>
        <taxon>Bacteria</taxon>
        <taxon>Bacillati</taxon>
        <taxon>Bacillota</taxon>
        <taxon>Bacilli</taxon>
        <taxon>Bacillales</taxon>
        <taxon>Sporolactobacillaceae</taxon>
        <taxon>Scopulibacillus</taxon>
    </lineage>
</organism>
<keyword evidence="1" id="KW-1133">Transmembrane helix</keyword>
<evidence type="ECO:0000313" key="3">
    <source>
        <dbReference type="Proteomes" id="UP000808914"/>
    </source>
</evidence>
<keyword evidence="1" id="KW-0472">Membrane</keyword>
<proteinExistence type="predicted"/>
<feature type="transmembrane region" description="Helical" evidence="1">
    <location>
        <begin position="7"/>
        <end position="26"/>
    </location>
</feature>
<dbReference type="Proteomes" id="UP000808914">
    <property type="component" value="Unassembled WGS sequence"/>
</dbReference>
<comment type="caution">
    <text evidence="2">The sequence shown here is derived from an EMBL/GenBank/DDBJ whole genome shotgun (WGS) entry which is preliminary data.</text>
</comment>
<evidence type="ECO:0000313" key="2">
    <source>
        <dbReference type="EMBL" id="MBM7644454.1"/>
    </source>
</evidence>
<dbReference type="EMBL" id="JAFBER010000002">
    <property type="protein sequence ID" value="MBM7644454.1"/>
    <property type="molecule type" value="Genomic_DNA"/>
</dbReference>
<keyword evidence="3" id="KW-1185">Reference proteome</keyword>
<name>A0ABS2PWM5_9BACL</name>
<sequence length="58" mass="6766">MKLPIKVILYILFVITIVSLLTDLFVKSKFWSVTFDFISIVLILTIVIITRIMYKSSK</sequence>
<reference evidence="2 3" key="1">
    <citation type="submission" date="2021-01" db="EMBL/GenBank/DDBJ databases">
        <title>Genomic Encyclopedia of Type Strains, Phase IV (KMG-IV): sequencing the most valuable type-strain genomes for metagenomic binning, comparative biology and taxonomic classification.</title>
        <authorList>
            <person name="Goeker M."/>
        </authorList>
    </citation>
    <scope>NUCLEOTIDE SEQUENCE [LARGE SCALE GENOMIC DNA]</scope>
    <source>
        <strain evidence="2 3">DSM 28236</strain>
    </source>
</reference>
<feature type="transmembrane region" description="Helical" evidence="1">
    <location>
        <begin position="32"/>
        <end position="54"/>
    </location>
</feature>
<evidence type="ECO:0000256" key="1">
    <source>
        <dbReference type="SAM" id="Phobius"/>
    </source>
</evidence>
<gene>
    <name evidence="2" type="ORF">JOD45_000647</name>
</gene>
<keyword evidence="1" id="KW-0812">Transmembrane</keyword>
<accession>A0ABS2PWM5</accession>